<dbReference type="PANTHER" id="PTHR11431:SF75">
    <property type="entry name" value="FERRITIN"/>
    <property type="match status" value="1"/>
</dbReference>
<dbReference type="FunFam" id="1.20.1260.10:FF:000002">
    <property type="entry name" value="Ferritin, mitochondrial"/>
    <property type="match status" value="1"/>
</dbReference>
<evidence type="ECO:0000256" key="2">
    <source>
        <dbReference type="ARBA" id="ARBA00022434"/>
    </source>
</evidence>
<evidence type="ECO:0000256" key="4">
    <source>
        <dbReference type="ARBA" id="ARBA00023004"/>
    </source>
</evidence>
<dbReference type="InterPro" id="IPR008331">
    <property type="entry name" value="Ferritin_DPS_dom"/>
</dbReference>
<keyword evidence="3 5" id="KW-0479">Metal-binding</keyword>
<comment type="similarity">
    <text evidence="1 6">Belongs to the ferritin family.</text>
</comment>
<evidence type="ECO:0000256" key="1">
    <source>
        <dbReference type="ARBA" id="ARBA00007513"/>
    </source>
</evidence>
<keyword evidence="2 6" id="KW-0409">Iron storage</keyword>
<name>A0A499UNC4_9ODON</name>
<feature type="binding site" evidence="5">
    <location>
        <position position="104"/>
    </location>
    <ligand>
        <name>Fe cation</name>
        <dbReference type="ChEBI" id="CHEBI:24875"/>
        <label>1</label>
    </ligand>
</feature>
<keyword evidence="4 5" id="KW-0408">Iron</keyword>
<dbReference type="GO" id="GO:0006879">
    <property type="term" value="P:intracellular iron ion homeostasis"/>
    <property type="evidence" value="ECO:0007669"/>
    <property type="project" value="UniProtKB-KW"/>
</dbReference>
<feature type="binding site" evidence="5">
    <location>
        <position position="58"/>
    </location>
    <ligand>
        <name>Fe cation</name>
        <dbReference type="ChEBI" id="CHEBI:24875"/>
        <label>1</label>
    </ligand>
</feature>
<evidence type="ECO:0000259" key="7">
    <source>
        <dbReference type="PROSITE" id="PS50905"/>
    </source>
</evidence>
<dbReference type="PROSITE" id="PS50905">
    <property type="entry name" value="FERRITIN_LIKE"/>
    <property type="match status" value="1"/>
</dbReference>
<feature type="binding site" evidence="5">
    <location>
        <position position="138"/>
    </location>
    <ligand>
        <name>Fe cation</name>
        <dbReference type="ChEBI" id="CHEBI:24875"/>
        <label>1</label>
    </ligand>
</feature>
<dbReference type="InterPro" id="IPR009078">
    <property type="entry name" value="Ferritin-like_SF"/>
</dbReference>
<dbReference type="SUPFAM" id="SSF47240">
    <property type="entry name" value="Ferritin-like"/>
    <property type="match status" value="1"/>
</dbReference>
<dbReference type="GO" id="GO:0008199">
    <property type="term" value="F:ferric iron binding"/>
    <property type="evidence" value="ECO:0007669"/>
    <property type="project" value="InterPro"/>
</dbReference>
<sequence>MTSCRQNFQAEVENAFNNQINMELYASHVYLTIANFYDQDDVALKGFHKFFLKMSDEEREHARKMMRYQNQRGGRVVISPVTAPPELLLWNSPLTSMQTALDMEKKVNQSLLDLHAIASRTNDAAFCDFIENEFLQEQVKSIKELSDHITNIRRVGDGLGVFVFDRELSS</sequence>
<comment type="function">
    <text evidence="6">Stores iron in a soluble, non-toxic, readily available form. Important for iron homeostasis. Iron is taken up in the ferrous form and deposited as ferric hydroxides after oxidation.</text>
</comment>
<accession>A0A499UNC4</accession>
<dbReference type="SMR" id="A0A499UNC4"/>
<reference evidence="8" key="1">
    <citation type="journal article" date="2019" name="Elife">
        <title>Molecular basis of wax-based color change and UV reflection in dragonflies.</title>
        <authorList>
            <person name="Futahashi R."/>
            <person name="Yamahama Y."/>
            <person name="Kawaguchi M."/>
            <person name="Mori N."/>
            <person name="Ishii D."/>
            <person name="Okude G."/>
            <person name="Hirai Y."/>
            <person name="Kawahara-Miki R."/>
            <person name="Yoshitake K."/>
            <person name="Yajima S."/>
            <person name="Hariyama T."/>
            <person name="Fukatsu T."/>
        </authorList>
    </citation>
    <scope>NUCLEOTIDE SEQUENCE</scope>
</reference>
<protein>
    <recommendedName>
        <fullName evidence="6">Ferritin</fullName>
        <ecNumber evidence="6">1.16.3.1</ecNumber>
    </recommendedName>
</protein>
<evidence type="ECO:0000256" key="6">
    <source>
        <dbReference type="RuleBase" id="RU361145"/>
    </source>
</evidence>
<dbReference type="CDD" id="cd01056">
    <property type="entry name" value="Euk_Ferritin"/>
    <property type="match status" value="1"/>
</dbReference>
<dbReference type="EMBL" id="LC416765">
    <property type="protein sequence ID" value="BBF94999.1"/>
    <property type="molecule type" value="mRNA"/>
</dbReference>
<gene>
    <name evidence="8" type="primary">ferritin</name>
</gene>
<dbReference type="Pfam" id="PF00210">
    <property type="entry name" value="Ferritin"/>
    <property type="match status" value="1"/>
</dbReference>
<dbReference type="GO" id="GO:0006826">
    <property type="term" value="P:iron ion transport"/>
    <property type="evidence" value="ECO:0007669"/>
    <property type="project" value="InterPro"/>
</dbReference>
<dbReference type="AlphaFoldDB" id="A0A499UNC4"/>
<dbReference type="GO" id="GO:0004322">
    <property type="term" value="F:ferroxidase activity"/>
    <property type="evidence" value="ECO:0007669"/>
    <property type="project" value="UniProtKB-EC"/>
</dbReference>
<proteinExistence type="evidence at transcript level"/>
<organism evidence="8">
    <name type="scientific">Orthetrum albistylum</name>
    <dbReference type="NCBI Taxonomy" id="254766"/>
    <lineage>
        <taxon>Eukaryota</taxon>
        <taxon>Metazoa</taxon>
        <taxon>Ecdysozoa</taxon>
        <taxon>Arthropoda</taxon>
        <taxon>Hexapoda</taxon>
        <taxon>Insecta</taxon>
        <taxon>Pterygota</taxon>
        <taxon>Palaeoptera</taxon>
        <taxon>Odonata</taxon>
        <taxon>Epiprocta</taxon>
        <taxon>Anisoptera</taxon>
        <taxon>Libelluloidea</taxon>
        <taxon>Libellulidae</taxon>
        <taxon>Orthetrum</taxon>
    </lineage>
</organism>
<keyword evidence="6" id="KW-0560">Oxidoreductase</keyword>
<dbReference type="EC" id="1.16.3.1" evidence="6"/>
<dbReference type="InterPro" id="IPR001519">
    <property type="entry name" value="Ferritin"/>
</dbReference>
<evidence type="ECO:0000256" key="3">
    <source>
        <dbReference type="ARBA" id="ARBA00022723"/>
    </source>
</evidence>
<feature type="binding site" evidence="5">
    <location>
        <position position="61"/>
    </location>
    <ligand>
        <name>Fe cation</name>
        <dbReference type="ChEBI" id="CHEBI:24875"/>
        <label>1</label>
    </ligand>
</feature>
<dbReference type="PROSITE" id="PS00204">
    <property type="entry name" value="FERRITIN_2"/>
    <property type="match status" value="1"/>
</dbReference>
<feature type="binding site" evidence="5">
    <location>
        <position position="23"/>
    </location>
    <ligand>
        <name>Fe cation</name>
        <dbReference type="ChEBI" id="CHEBI:24875"/>
        <label>1</label>
    </ligand>
</feature>
<dbReference type="GO" id="GO:0005737">
    <property type="term" value="C:cytoplasm"/>
    <property type="evidence" value="ECO:0007669"/>
    <property type="project" value="TreeGrafter"/>
</dbReference>
<comment type="catalytic activity">
    <reaction evidence="6">
        <text>4 Fe(2+) + O2 + 4 H(+) = 4 Fe(3+) + 2 H2O</text>
        <dbReference type="Rhea" id="RHEA:11148"/>
        <dbReference type="ChEBI" id="CHEBI:15377"/>
        <dbReference type="ChEBI" id="CHEBI:15378"/>
        <dbReference type="ChEBI" id="CHEBI:15379"/>
        <dbReference type="ChEBI" id="CHEBI:29033"/>
        <dbReference type="ChEBI" id="CHEBI:29034"/>
        <dbReference type="EC" id="1.16.3.1"/>
    </reaction>
</comment>
<dbReference type="InterPro" id="IPR014034">
    <property type="entry name" value="Ferritin_CS"/>
</dbReference>
<evidence type="ECO:0000256" key="5">
    <source>
        <dbReference type="PIRSR" id="PIRSR601519-1"/>
    </source>
</evidence>
<evidence type="ECO:0000313" key="8">
    <source>
        <dbReference type="EMBL" id="BBF94999.1"/>
    </source>
</evidence>
<dbReference type="InterPro" id="IPR009040">
    <property type="entry name" value="Ferritin-like_diiron"/>
</dbReference>
<feature type="domain" description="Ferritin-like diiron" evidence="7">
    <location>
        <begin position="6"/>
        <end position="156"/>
    </location>
</feature>
<dbReference type="GO" id="GO:0008198">
    <property type="term" value="F:ferrous iron binding"/>
    <property type="evidence" value="ECO:0007669"/>
    <property type="project" value="TreeGrafter"/>
</dbReference>
<dbReference type="Gene3D" id="1.20.1260.10">
    <property type="match status" value="1"/>
</dbReference>
<dbReference type="PANTHER" id="PTHR11431">
    <property type="entry name" value="FERRITIN"/>
    <property type="match status" value="1"/>
</dbReference>
<dbReference type="InterPro" id="IPR012347">
    <property type="entry name" value="Ferritin-like"/>
</dbReference>